<dbReference type="OMA" id="DYRPRLN"/>
<dbReference type="Proteomes" id="UP000015100">
    <property type="component" value="Unassembled WGS sequence"/>
</dbReference>
<evidence type="ECO:0000313" key="3">
    <source>
        <dbReference type="Proteomes" id="UP000015100"/>
    </source>
</evidence>
<protein>
    <recommendedName>
        <fullName evidence="1">Phytase-like domain-containing protein</fullName>
    </recommendedName>
</protein>
<evidence type="ECO:0000259" key="1">
    <source>
        <dbReference type="Pfam" id="PF13449"/>
    </source>
</evidence>
<gene>
    <name evidence="2" type="ORF">H072_10638</name>
</gene>
<dbReference type="STRING" id="1284197.S8BKZ3"/>
<dbReference type="PANTHER" id="PTHR37957">
    <property type="entry name" value="BLR7070 PROTEIN"/>
    <property type="match status" value="1"/>
</dbReference>
<dbReference type="InterPro" id="IPR027372">
    <property type="entry name" value="Phytase-like_dom"/>
</dbReference>
<sequence>MVTYRTFSYALLAASNVAAFPFTKRAEPTSGFVNQAVCGGKTYTYRALTGYGFVPSNGRDKFGDTVSTGSSIKISGWTYDKSTGSYSGTLWGLPDRGWNVEGTTNFQPRVHKYTFNFTPKPSSATPNLVFDYLDTILLTDPNGNPMTGLDPNTVVKINGFPDMPATTFPGDGWGGEGPGGTRICLDSEALVLSRDGGFWISDEYGPYIYSFAPDGKLRKTISPPNALLPLRNGQVNFASDNPPIYNPSLHPSPVNPTQGRSNNQGIEGMTASFDGRNLYALLQSAGTQEGGLDKTTNRNARFLKYDISGADPRFAGEWVVPLPQFHDPNKSAKNNPRTAAQSEIHWVNDEQFLIIARDSNYGNGGSDGTLSYYRHVDLFDINSATNIKGKFDNFNDSITVNASTKALKDGITPAEYCSFIDVNLSDELAKFGLHNGGARDDGLLNEKWEGLALVPADGADGDDDEWFLFVASDNDFITQDGYANGGAITFSDANGWNLNNQVLVFKIKLPDHSRPFARSGAGKGGLAVP</sequence>
<dbReference type="eggNOG" id="ENOG502QPYR">
    <property type="taxonomic scope" value="Eukaryota"/>
</dbReference>
<dbReference type="EMBL" id="AQGS01001002">
    <property type="protein sequence ID" value="EPS35907.1"/>
    <property type="molecule type" value="Genomic_DNA"/>
</dbReference>
<dbReference type="HOGENOM" id="CLU_026803_0_0_1"/>
<dbReference type="PANTHER" id="PTHR37957:SF1">
    <property type="entry name" value="PHYTASE-LIKE DOMAIN-CONTAINING PROTEIN"/>
    <property type="match status" value="1"/>
</dbReference>
<organism evidence="2 3">
    <name type="scientific">Dactylellina haptotyla (strain CBS 200.50)</name>
    <name type="common">Nematode-trapping fungus</name>
    <name type="synonym">Monacrosporium haptotylum</name>
    <dbReference type="NCBI Taxonomy" id="1284197"/>
    <lineage>
        <taxon>Eukaryota</taxon>
        <taxon>Fungi</taxon>
        <taxon>Dikarya</taxon>
        <taxon>Ascomycota</taxon>
        <taxon>Pezizomycotina</taxon>
        <taxon>Orbiliomycetes</taxon>
        <taxon>Orbiliales</taxon>
        <taxon>Orbiliaceae</taxon>
        <taxon>Dactylellina</taxon>
    </lineage>
</organism>
<dbReference type="Pfam" id="PF13449">
    <property type="entry name" value="Phytase-like"/>
    <property type="match status" value="1"/>
</dbReference>
<dbReference type="AlphaFoldDB" id="S8BKZ3"/>
<keyword evidence="3" id="KW-1185">Reference proteome</keyword>
<dbReference type="OrthoDB" id="425936at2759"/>
<reference evidence="2 3" key="1">
    <citation type="journal article" date="2013" name="PLoS Genet.">
        <title>Genomic mechanisms accounting for the adaptation to parasitism in nematode-trapping fungi.</title>
        <authorList>
            <person name="Meerupati T."/>
            <person name="Andersson K.M."/>
            <person name="Friman E."/>
            <person name="Kumar D."/>
            <person name="Tunlid A."/>
            <person name="Ahren D."/>
        </authorList>
    </citation>
    <scope>NUCLEOTIDE SEQUENCE [LARGE SCALE GENOMIC DNA]</scope>
    <source>
        <strain evidence="2 3">CBS 200.50</strain>
    </source>
</reference>
<evidence type="ECO:0000313" key="2">
    <source>
        <dbReference type="EMBL" id="EPS35907.1"/>
    </source>
</evidence>
<accession>S8BKZ3</accession>
<feature type="domain" description="Phytase-like" evidence="1">
    <location>
        <begin position="74"/>
        <end position="476"/>
    </location>
</feature>
<name>S8BKZ3_DACHA</name>
<reference evidence="3" key="2">
    <citation type="submission" date="2013-04" db="EMBL/GenBank/DDBJ databases">
        <title>Genomic mechanisms accounting for the adaptation to parasitism in nematode-trapping fungi.</title>
        <authorList>
            <person name="Ahren D.G."/>
        </authorList>
    </citation>
    <scope>NUCLEOTIDE SEQUENCE [LARGE SCALE GENOMIC DNA]</scope>
    <source>
        <strain evidence="3">CBS 200.50</strain>
    </source>
</reference>
<comment type="caution">
    <text evidence="2">The sequence shown here is derived from an EMBL/GenBank/DDBJ whole genome shotgun (WGS) entry which is preliminary data.</text>
</comment>
<proteinExistence type="predicted"/>